<accession>A0A813HTU8</accession>
<sequence>MPVSRASRTNITTPRPVSRAKLGQQVYGVGPPEFGISAELPALSVCRLEAREELLRKLRRHVDDPALADFTCPICWEPFWQPVRTVCGHAFCEGCLLKSVLAQLGHDQPDVSCPMCRHPLHVDDVTADQALLTRIRLVLTERTREEQPAKTSGNGRICRGLVRGSTPVPGASSSSSAAGYGGSGHFATSPPPGGGMCSRPGTSHGEADLRSLALGSPFSGVTGRPCTPQAQVGGMDSEGMSFRSHGKHLEEDRVWWVGKAYDPATQVPMRDANISDEVAQVYWSICS</sequence>
<dbReference type="InterPro" id="IPR049627">
    <property type="entry name" value="SLX8"/>
</dbReference>
<dbReference type="PROSITE" id="PS00518">
    <property type="entry name" value="ZF_RING_1"/>
    <property type="match status" value="1"/>
</dbReference>
<dbReference type="GO" id="GO:0006511">
    <property type="term" value="P:ubiquitin-dependent protein catabolic process"/>
    <property type="evidence" value="ECO:0007669"/>
    <property type="project" value="TreeGrafter"/>
</dbReference>
<dbReference type="PROSITE" id="PS50089">
    <property type="entry name" value="ZF_RING_2"/>
    <property type="match status" value="1"/>
</dbReference>
<evidence type="ECO:0000256" key="5">
    <source>
        <dbReference type="SAM" id="MobiDB-lite"/>
    </source>
</evidence>
<dbReference type="SMART" id="SM00184">
    <property type="entry name" value="RING"/>
    <property type="match status" value="1"/>
</dbReference>
<proteinExistence type="predicted"/>
<dbReference type="GO" id="GO:0140082">
    <property type="term" value="F:SUMO-ubiquitin ligase activity"/>
    <property type="evidence" value="ECO:0007669"/>
    <property type="project" value="TreeGrafter"/>
</dbReference>
<keyword evidence="3" id="KW-0862">Zinc</keyword>
<evidence type="ECO:0000259" key="6">
    <source>
        <dbReference type="PROSITE" id="PS50089"/>
    </source>
</evidence>
<evidence type="ECO:0000256" key="4">
    <source>
        <dbReference type="PROSITE-ProRule" id="PRU00175"/>
    </source>
</evidence>
<dbReference type="InterPro" id="IPR017907">
    <property type="entry name" value="Znf_RING_CS"/>
</dbReference>
<dbReference type="Gene3D" id="3.30.40.10">
    <property type="entry name" value="Zinc/RING finger domain, C3HC4 (zinc finger)"/>
    <property type="match status" value="1"/>
</dbReference>
<dbReference type="PANTHER" id="PTHR47094:SF1">
    <property type="entry name" value="RING-TYPE E3 UBIQUITIN TRANSFERASE"/>
    <property type="match status" value="1"/>
</dbReference>
<dbReference type="SUPFAM" id="SSF57850">
    <property type="entry name" value="RING/U-box"/>
    <property type="match status" value="1"/>
</dbReference>
<evidence type="ECO:0000313" key="7">
    <source>
        <dbReference type="EMBL" id="CAE8641735.1"/>
    </source>
</evidence>
<dbReference type="OrthoDB" id="6105938at2759"/>
<keyword evidence="2 4" id="KW-0863">Zinc-finger</keyword>
<evidence type="ECO:0000256" key="2">
    <source>
        <dbReference type="ARBA" id="ARBA00022771"/>
    </source>
</evidence>
<feature type="region of interest" description="Disordered" evidence="5">
    <location>
        <begin position="166"/>
        <end position="243"/>
    </location>
</feature>
<dbReference type="PANTHER" id="PTHR47094">
    <property type="entry name" value="ELFLESS, ISOFORM B"/>
    <property type="match status" value="1"/>
</dbReference>
<name>A0A813HTU8_POLGL</name>
<dbReference type="GO" id="GO:0033768">
    <property type="term" value="C:SUMO-targeted ubiquitin ligase complex"/>
    <property type="evidence" value="ECO:0007669"/>
    <property type="project" value="TreeGrafter"/>
</dbReference>
<dbReference type="GO" id="GO:0008270">
    <property type="term" value="F:zinc ion binding"/>
    <property type="evidence" value="ECO:0007669"/>
    <property type="project" value="UniProtKB-KW"/>
</dbReference>
<evidence type="ECO:0000256" key="3">
    <source>
        <dbReference type="ARBA" id="ARBA00022833"/>
    </source>
</evidence>
<reference evidence="7" key="1">
    <citation type="submission" date="2021-02" db="EMBL/GenBank/DDBJ databases">
        <authorList>
            <person name="Dougan E. K."/>
            <person name="Rhodes N."/>
            <person name="Thang M."/>
            <person name="Chan C."/>
        </authorList>
    </citation>
    <scope>NUCLEOTIDE SEQUENCE</scope>
</reference>
<comment type="caution">
    <text evidence="7">The sequence shown here is derived from an EMBL/GenBank/DDBJ whole genome shotgun (WGS) entry which is preliminary data.</text>
</comment>
<dbReference type="GO" id="GO:0032183">
    <property type="term" value="F:SUMO binding"/>
    <property type="evidence" value="ECO:0007669"/>
    <property type="project" value="TreeGrafter"/>
</dbReference>
<evidence type="ECO:0000256" key="1">
    <source>
        <dbReference type="ARBA" id="ARBA00022723"/>
    </source>
</evidence>
<organism evidence="7 8">
    <name type="scientific">Polarella glacialis</name>
    <name type="common">Dinoflagellate</name>
    <dbReference type="NCBI Taxonomy" id="89957"/>
    <lineage>
        <taxon>Eukaryota</taxon>
        <taxon>Sar</taxon>
        <taxon>Alveolata</taxon>
        <taxon>Dinophyceae</taxon>
        <taxon>Suessiales</taxon>
        <taxon>Suessiaceae</taxon>
        <taxon>Polarella</taxon>
    </lineage>
</organism>
<feature type="domain" description="RING-type" evidence="6">
    <location>
        <begin position="72"/>
        <end position="117"/>
    </location>
</feature>
<keyword evidence="1" id="KW-0479">Metal-binding</keyword>
<dbReference type="AlphaFoldDB" id="A0A813HTU8"/>
<dbReference type="InterPro" id="IPR001841">
    <property type="entry name" value="Znf_RING"/>
</dbReference>
<dbReference type="InterPro" id="IPR027370">
    <property type="entry name" value="Znf-RING_euk"/>
</dbReference>
<dbReference type="GO" id="GO:0061630">
    <property type="term" value="F:ubiquitin protein ligase activity"/>
    <property type="evidence" value="ECO:0007669"/>
    <property type="project" value="InterPro"/>
</dbReference>
<gene>
    <name evidence="7" type="ORF">PGLA1383_LOCUS56341</name>
</gene>
<evidence type="ECO:0000313" key="8">
    <source>
        <dbReference type="Proteomes" id="UP000654075"/>
    </source>
</evidence>
<keyword evidence="8" id="KW-1185">Reference proteome</keyword>
<dbReference type="Proteomes" id="UP000654075">
    <property type="component" value="Unassembled WGS sequence"/>
</dbReference>
<dbReference type="InterPro" id="IPR013083">
    <property type="entry name" value="Znf_RING/FYVE/PHD"/>
</dbReference>
<protein>
    <recommendedName>
        <fullName evidence="6">RING-type domain-containing protein</fullName>
    </recommendedName>
</protein>
<dbReference type="EMBL" id="CAJNNV010032982">
    <property type="protein sequence ID" value="CAE8641735.1"/>
    <property type="molecule type" value="Genomic_DNA"/>
</dbReference>
<dbReference type="Pfam" id="PF13445">
    <property type="entry name" value="zf-RING_UBOX"/>
    <property type="match status" value="1"/>
</dbReference>